<feature type="region of interest" description="Disordered" evidence="1">
    <location>
        <begin position="1"/>
        <end position="20"/>
    </location>
</feature>
<protein>
    <submittedName>
        <fullName evidence="2">Uncharacterized protein</fullName>
    </submittedName>
</protein>
<keyword evidence="3" id="KW-1185">Reference proteome</keyword>
<evidence type="ECO:0000313" key="2">
    <source>
        <dbReference type="EMBL" id="GKV20055.1"/>
    </source>
</evidence>
<feature type="compositionally biased region" description="Basic and acidic residues" evidence="1">
    <location>
        <begin position="33"/>
        <end position="43"/>
    </location>
</feature>
<comment type="caution">
    <text evidence="2">The sequence shown here is derived from an EMBL/GenBank/DDBJ whole genome shotgun (WGS) entry which is preliminary data.</text>
</comment>
<evidence type="ECO:0000313" key="3">
    <source>
        <dbReference type="Proteomes" id="UP001054252"/>
    </source>
</evidence>
<feature type="compositionally biased region" description="Basic and acidic residues" evidence="1">
    <location>
        <begin position="82"/>
        <end position="137"/>
    </location>
</feature>
<dbReference type="EMBL" id="BPVZ01000054">
    <property type="protein sequence ID" value="GKV20055.1"/>
    <property type="molecule type" value="Genomic_DNA"/>
</dbReference>
<proteinExistence type="predicted"/>
<reference evidence="2 3" key="1">
    <citation type="journal article" date="2021" name="Commun. Biol.">
        <title>The genome of Shorea leprosula (Dipterocarpaceae) highlights the ecological relevance of drought in aseasonal tropical rainforests.</title>
        <authorList>
            <person name="Ng K.K.S."/>
            <person name="Kobayashi M.J."/>
            <person name="Fawcett J.A."/>
            <person name="Hatakeyama M."/>
            <person name="Paape T."/>
            <person name="Ng C.H."/>
            <person name="Ang C.C."/>
            <person name="Tnah L.H."/>
            <person name="Lee C.T."/>
            <person name="Nishiyama T."/>
            <person name="Sese J."/>
            <person name="O'Brien M.J."/>
            <person name="Copetti D."/>
            <person name="Mohd Noor M.I."/>
            <person name="Ong R.C."/>
            <person name="Putra M."/>
            <person name="Sireger I.Z."/>
            <person name="Indrioko S."/>
            <person name="Kosugi Y."/>
            <person name="Izuno A."/>
            <person name="Isagi Y."/>
            <person name="Lee S.L."/>
            <person name="Shimizu K.K."/>
        </authorList>
    </citation>
    <scope>NUCLEOTIDE SEQUENCE [LARGE SCALE GENOMIC DNA]</scope>
    <source>
        <strain evidence="2">214</strain>
    </source>
</reference>
<sequence>MAEHKDIKFDSKRKPPLFPANFVTIVQLQERWSREQERKQREKEEEEEEEEEEDRQMKVVEGEEAGGQKVKREAINCRNQSRRYDRRDRSRGHETLESAVKEAESEGLKNQKKEKSVEWREKSKKKDEEVIAGEKEAPPSQTSVEKDKVPTRREWRPRGAPTHFRPSIQNATVEIGKKIGGPSVNGSNRRDRRCSTHTGYYDRSNLEYGRDYGRFHRPVERKSRNAGMMWVKKGEVGDGSAGDLLSKGLD</sequence>
<evidence type="ECO:0000256" key="1">
    <source>
        <dbReference type="SAM" id="MobiDB-lite"/>
    </source>
</evidence>
<feature type="region of interest" description="Disordered" evidence="1">
    <location>
        <begin position="33"/>
        <end position="200"/>
    </location>
</feature>
<feature type="compositionally biased region" description="Acidic residues" evidence="1">
    <location>
        <begin position="44"/>
        <end position="54"/>
    </location>
</feature>
<feature type="compositionally biased region" description="Basic and acidic residues" evidence="1">
    <location>
        <begin position="144"/>
        <end position="157"/>
    </location>
</feature>
<accession>A0AAV5K9H3</accession>
<feature type="compositionally biased region" description="Basic and acidic residues" evidence="1">
    <location>
        <begin position="1"/>
        <end position="13"/>
    </location>
</feature>
<organism evidence="2 3">
    <name type="scientific">Rubroshorea leprosula</name>
    <dbReference type="NCBI Taxonomy" id="152421"/>
    <lineage>
        <taxon>Eukaryota</taxon>
        <taxon>Viridiplantae</taxon>
        <taxon>Streptophyta</taxon>
        <taxon>Embryophyta</taxon>
        <taxon>Tracheophyta</taxon>
        <taxon>Spermatophyta</taxon>
        <taxon>Magnoliopsida</taxon>
        <taxon>eudicotyledons</taxon>
        <taxon>Gunneridae</taxon>
        <taxon>Pentapetalae</taxon>
        <taxon>rosids</taxon>
        <taxon>malvids</taxon>
        <taxon>Malvales</taxon>
        <taxon>Dipterocarpaceae</taxon>
        <taxon>Rubroshorea</taxon>
    </lineage>
</organism>
<gene>
    <name evidence="2" type="ORF">SLEP1_g30229</name>
</gene>
<dbReference type="Proteomes" id="UP001054252">
    <property type="component" value="Unassembled WGS sequence"/>
</dbReference>
<name>A0AAV5K9H3_9ROSI</name>
<dbReference type="AlphaFoldDB" id="A0AAV5K9H3"/>